<dbReference type="EMBL" id="BARU01000328">
    <property type="protein sequence ID" value="GAH19595.1"/>
    <property type="molecule type" value="Genomic_DNA"/>
</dbReference>
<evidence type="ECO:0000313" key="7">
    <source>
        <dbReference type="EMBL" id="GAH19595.1"/>
    </source>
</evidence>
<dbReference type="Pfam" id="PF02310">
    <property type="entry name" value="B12-binding"/>
    <property type="match status" value="1"/>
</dbReference>
<feature type="domain" description="B12-binding" evidence="6">
    <location>
        <begin position="7"/>
        <end position="138"/>
    </location>
</feature>
<evidence type="ECO:0000256" key="4">
    <source>
        <dbReference type="ARBA" id="ARBA00023235"/>
    </source>
</evidence>
<dbReference type="Gene3D" id="3.40.50.280">
    <property type="entry name" value="Cobalamin-binding domain"/>
    <property type="match status" value="1"/>
</dbReference>
<dbReference type="InterPro" id="IPR006158">
    <property type="entry name" value="Cobalamin-bd"/>
</dbReference>
<accession>X1EGW2</accession>
<dbReference type="SUPFAM" id="SSF52242">
    <property type="entry name" value="Cobalamin (vitamin B12)-binding domain"/>
    <property type="match status" value="1"/>
</dbReference>
<keyword evidence="5" id="KW-0170">Cobalt</keyword>
<sequence length="138" mass="14797">MVNQEKKIKVVLAQFPLETHNRGIITVAGMLRDAGMEVVLMGNARAEQIIKVAVQEFADVVGISSYCGGELALGDELLTMAEREGIRDHTVFILGGIFPPKDAPKLKEIGFSATFPPSATREEITSSIKSAIAARSLG</sequence>
<keyword evidence="4" id="KW-0413">Isomerase</keyword>
<proteinExistence type="predicted"/>
<evidence type="ECO:0000256" key="1">
    <source>
        <dbReference type="ARBA" id="ARBA00001922"/>
    </source>
</evidence>
<dbReference type="InterPro" id="IPR036724">
    <property type="entry name" value="Cobalamin-bd_sf"/>
</dbReference>
<keyword evidence="2" id="KW-0846">Cobalamin</keyword>
<gene>
    <name evidence="7" type="ORF">S03H2_01189</name>
</gene>
<dbReference type="AlphaFoldDB" id="X1EGW2"/>
<organism evidence="7">
    <name type="scientific">marine sediment metagenome</name>
    <dbReference type="NCBI Taxonomy" id="412755"/>
    <lineage>
        <taxon>unclassified sequences</taxon>
        <taxon>metagenomes</taxon>
        <taxon>ecological metagenomes</taxon>
    </lineage>
</organism>
<dbReference type="NCBIfam" id="TIGR00640">
    <property type="entry name" value="acid_CoA_mut_C"/>
    <property type="match status" value="1"/>
</dbReference>
<protein>
    <recommendedName>
        <fullName evidence="6">B12-binding domain-containing protein</fullName>
    </recommendedName>
</protein>
<comment type="cofactor">
    <cofactor evidence="1">
        <name>adenosylcob(III)alamin</name>
        <dbReference type="ChEBI" id="CHEBI:18408"/>
    </cofactor>
</comment>
<evidence type="ECO:0000259" key="6">
    <source>
        <dbReference type="PROSITE" id="PS51332"/>
    </source>
</evidence>
<dbReference type="GO" id="GO:0046872">
    <property type="term" value="F:metal ion binding"/>
    <property type="evidence" value="ECO:0007669"/>
    <property type="project" value="UniProtKB-KW"/>
</dbReference>
<dbReference type="InterPro" id="IPR006159">
    <property type="entry name" value="Acid_CoA_mut_C"/>
</dbReference>
<keyword evidence="3" id="KW-0479">Metal-binding</keyword>
<comment type="caution">
    <text evidence="7">The sequence shown here is derived from an EMBL/GenBank/DDBJ whole genome shotgun (WGS) entry which is preliminary data.</text>
</comment>
<dbReference type="GO" id="GO:0016853">
    <property type="term" value="F:isomerase activity"/>
    <property type="evidence" value="ECO:0007669"/>
    <property type="project" value="UniProtKB-KW"/>
</dbReference>
<name>X1EGW2_9ZZZZ</name>
<evidence type="ECO:0000256" key="3">
    <source>
        <dbReference type="ARBA" id="ARBA00022723"/>
    </source>
</evidence>
<evidence type="ECO:0000256" key="2">
    <source>
        <dbReference type="ARBA" id="ARBA00022628"/>
    </source>
</evidence>
<dbReference type="GO" id="GO:0031419">
    <property type="term" value="F:cobalamin binding"/>
    <property type="evidence" value="ECO:0007669"/>
    <property type="project" value="UniProtKB-KW"/>
</dbReference>
<reference evidence="7" key="1">
    <citation type="journal article" date="2014" name="Front. Microbiol.">
        <title>High frequency of phylogenetically diverse reductive dehalogenase-homologous genes in deep subseafloor sedimentary metagenomes.</title>
        <authorList>
            <person name="Kawai M."/>
            <person name="Futagami T."/>
            <person name="Toyoda A."/>
            <person name="Takaki Y."/>
            <person name="Nishi S."/>
            <person name="Hori S."/>
            <person name="Arai W."/>
            <person name="Tsubouchi T."/>
            <person name="Morono Y."/>
            <person name="Uchiyama I."/>
            <person name="Ito T."/>
            <person name="Fujiyama A."/>
            <person name="Inagaki F."/>
            <person name="Takami H."/>
        </authorList>
    </citation>
    <scope>NUCLEOTIDE SEQUENCE</scope>
    <source>
        <strain evidence="7">Expedition CK06-06</strain>
    </source>
</reference>
<evidence type="ECO:0000256" key="5">
    <source>
        <dbReference type="ARBA" id="ARBA00023285"/>
    </source>
</evidence>
<dbReference type="PROSITE" id="PS51332">
    <property type="entry name" value="B12_BINDING"/>
    <property type="match status" value="1"/>
</dbReference>